<dbReference type="AlphaFoldDB" id="A0A7W1XBB3"/>
<keyword evidence="2" id="KW-1185">Reference proteome</keyword>
<gene>
    <name evidence="1" type="ORF">H1164_11545</name>
</gene>
<accession>A0A7W1XBB3</accession>
<organism evidence="1 2">
    <name type="scientific">Thermoactinomyces daqus</name>
    <dbReference type="NCBI Taxonomy" id="1329516"/>
    <lineage>
        <taxon>Bacteria</taxon>
        <taxon>Bacillati</taxon>
        <taxon>Bacillota</taxon>
        <taxon>Bacilli</taxon>
        <taxon>Bacillales</taxon>
        <taxon>Thermoactinomycetaceae</taxon>
        <taxon>Thermoactinomyces</taxon>
    </lineage>
</organism>
<name>A0A7W1XBB3_9BACL</name>
<dbReference type="Proteomes" id="UP000530514">
    <property type="component" value="Unassembled WGS sequence"/>
</dbReference>
<dbReference type="EMBL" id="JACEIP010000017">
    <property type="protein sequence ID" value="MBA4543528.1"/>
    <property type="molecule type" value="Genomic_DNA"/>
</dbReference>
<dbReference type="RefSeq" id="WP_152568557.1">
    <property type="nucleotide sequence ID" value="NZ_JACEIP010000017.1"/>
</dbReference>
<proteinExistence type="predicted"/>
<evidence type="ECO:0000313" key="2">
    <source>
        <dbReference type="Proteomes" id="UP000530514"/>
    </source>
</evidence>
<dbReference type="OrthoDB" id="8245343at2"/>
<sequence>MSTSSLIAGNKLIPKKKVRAAQGTISNPTGVYDCDDGGRYYVRQIGNTIWWTGLGNAGDGDNFTNVFRGIRSGNVVRGTWVDVPRGVTRGSGNLSFQISVDPTTQRVTFTRRSATGGFGGTFWQFDIPRGLRKPARKGVKKKK</sequence>
<reference evidence="1 2" key="1">
    <citation type="submission" date="2020-07" db="EMBL/GenBank/DDBJ databases">
        <authorList>
            <person name="Feng H."/>
        </authorList>
    </citation>
    <scope>NUCLEOTIDE SEQUENCE [LARGE SCALE GENOMIC DNA]</scope>
    <source>
        <strain evidence="2">s-11</strain>
    </source>
</reference>
<evidence type="ECO:0000313" key="1">
    <source>
        <dbReference type="EMBL" id="MBA4543528.1"/>
    </source>
</evidence>
<comment type="caution">
    <text evidence="1">The sequence shown here is derived from an EMBL/GenBank/DDBJ whole genome shotgun (WGS) entry which is preliminary data.</text>
</comment>
<protein>
    <submittedName>
        <fullName evidence="1">Uncharacterized protein</fullName>
    </submittedName>
</protein>